<keyword evidence="4" id="KW-0472">Membrane</keyword>
<dbReference type="GO" id="GO:0006506">
    <property type="term" value="P:GPI anchor biosynthetic process"/>
    <property type="evidence" value="ECO:0007669"/>
    <property type="project" value="InterPro"/>
</dbReference>
<organism evidence="6 7">
    <name type="scientific">Trifolium medium</name>
    <dbReference type="NCBI Taxonomy" id="97028"/>
    <lineage>
        <taxon>Eukaryota</taxon>
        <taxon>Viridiplantae</taxon>
        <taxon>Streptophyta</taxon>
        <taxon>Embryophyta</taxon>
        <taxon>Tracheophyta</taxon>
        <taxon>Spermatophyta</taxon>
        <taxon>Magnoliopsida</taxon>
        <taxon>eudicotyledons</taxon>
        <taxon>Gunneridae</taxon>
        <taxon>Pentapetalae</taxon>
        <taxon>rosids</taxon>
        <taxon>fabids</taxon>
        <taxon>Fabales</taxon>
        <taxon>Fabaceae</taxon>
        <taxon>Papilionoideae</taxon>
        <taxon>50 kb inversion clade</taxon>
        <taxon>NPAAA clade</taxon>
        <taxon>Hologalegina</taxon>
        <taxon>IRL clade</taxon>
        <taxon>Trifolieae</taxon>
        <taxon>Trifolium</taxon>
    </lineage>
</organism>
<evidence type="ECO:0000313" key="7">
    <source>
        <dbReference type="Proteomes" id="UP000265520"/>
    </source>
</evidence>
<evidence type="ECO:0000256" key="5">
    <source>
        <dbReference type="SAM" id="MobiDB-lite"/>
    </source>
</evidence>
<evidence type="ECO:0000313" key="6">
    <source>
        <dbReference type="EMBL" id="MCH82011.1"/>
    </source>
</evidence>
<dbReference type="GO" id="GO:0005783">
    <property type="term" value="C:endoplasmic reticulum"/>
    <property type="evidence" value="ECO:0007669"/>
    <property type="project" value="TreeGrafter"/>
</dbReference>
<dbReference type="Proteomes" id="UP000265520">
    <property type="component" value="Unassembled WGS sequence"/>
</dbReference>
<dbReference type="GO" id="GO:0032216">
    <property type="term" value="F:glucosaminyl-phosphatidylinositol O-acyltransferase activity"/>
    <property type="evidence" value="ECO:0007669"/>
    <property type="project" value="TreeGrafter"/>
</dbReference>
<comment type="caution">
    <text evidence="6">The sequence shown here is derived from an EMBL/GenBank/DDBJ whole genome shotgun (WGS) entry which is preliminary data.</text>
</comment>
<dbReference type="Pfam" id="PF06423">
    <property type="entry name" value="GWT1"/>
    <property type="match status" value="1"/>
</dbReference>
<dbReference type="GO" id="GO:0016020">
    <property type="term" value="C:membrane"/>
    <property type="evidence" value="ECO:0007669"/>
    <property type="project" value="UniProtKB-SubCell"/>
</dbReference>
<protein>
    <submittedName>
        <fullName evidence="6">GPI-anchored wall transfer protein</fullName>
    </submittedName>
</protein>
<dbReference type="GO" id="GO:0072659">
    <property type="term" value="P:protein localization to plasma membrane"/>
    <property type="evidence" value="ECO:0007669"/>
    <property type="project" value="TreeGrafter"/>
</dbReference>
<comment type="subcellular location">
    <subcellularLocation>
        <location evidence="1">Membrane</location>
        <topology evidence="1">Multi-pass membrane protein</topology>
    </subcellularLocation>
</comment>
<feature type="region of interest" description="Disordered" evidence="5">
    <location>
        <begin position="156"/>
        <end position="181"/>
    </location>
</feature>
<evidence type="ECO:0000256" key="1">
    <source>
        <dbReference type="ARBA" id="ARBA00004141"/>
    </source>
</evidence>
<sequence length="633" mass="71822">MWEMMEGAEGDEQEATITMMQVRSENNESTIESEKIEAYSTQVSDYHSDINSAKSDGDLTDSMALNISINTVCSPKALDRNPHEVAKEKQIDCDLTMVPPPPPNSVHPMIAISQCGPSPEPQYSETVVTQPKLSDATLFIMVGGVSVATRVESWKSEMKVERRHPRSSDLQPPSKPPDVEVETDNVELNNLHHGMSRPPSKPPYAGDNSVHVREGIAAKGEEILEKERAKRTFGEDSRSFNLMSQTHDIFCLILEEVAIWAEIKVMGLVQFKDSKGDLKMGVGIVEYTNQKRKDRGSNWSCCKLDPMVNQVGLAQNNSSMWDRGFERLAVTKNLKLVHFFNDMYALNHVAHKQRDLLKEVFVLANSFDDNQVHVSEFGVHQNCFFTFIVISILTSSIHVAPQYLGVFDSLVLVSYQFSLMFELNPYWLADERGMNIMSQNKEIIVDILGYWGVYSVVVGVHEGNHLAFGRQTYVFRSGRIIPLIKRIVALPDWFFSLCGSMLTIFLIIKNHLETLREYLLFLRTENMVVLESIGMVKPLAQGILVESFKYGMVIFDAIVVPCEEVFLSFLLPLFDSLVLSKRNVMYRMSVRAFRQWDPGELNFPMATGTCDCCWNYLIIFCGLFNFIFDRGKF</sequence>
<gene>
    <name evidence="6" type="ORF">A2U01_0002806</name>
</gene>
<keyword evidence="3" id="KW-1133">Transmembrane helix</keyword>
<dbReference type="PANTHER" id="PTHR20661:SF0">
    <property type="entry name" value="PHOSPHATIDYLINOSITOL-GLYCAN BIOSYNTHESIS CLASS W PROTEIN"/>
    <property type="match status" value="1"/>
</dbReference>
<keyword evidence="7" id="KW-1185">Reference proteome</keyword>
<evidence type="ECO:0000256" key="4">
    <source>
        <dbReference type="ARBA" id="ARBA00023136"/>
    </source>
</evidence>
<reference evidence="6 7" key="1">
    <citation type="journal article" date="2018" name="Front. Plant Sci.">
        <title>Red Clover (Trifolium pratense) and Zigzag Clover (T. medium) - A Picture of Genomic Similarities and Differences.</title>
        <authorList>
            <person name="Dluhosova J."/>
            <person name="Istvanek J."/>
            <person name="Nedelnik J."/>
            <person name="Repkova J."/>
        </authorList>
    </citation>
    <scope>NUCLEOTIDE SEQUENCE [LARGE SCALE GENOMIC DNA]</scope>
    <source>
        <strain evidence="7">cv. 10/8</strain>
        <tissue evidence="6">Leaf</tissue>
    </source>
</reference>
<dbReference type="AlphaFoldDB" id="A0A392M3X2"/>
<dbReference type="InterPro" id="IPR009447">
    <property type="entry name" value="PIGW/GWT1"/>
</dbReference>
<dbReference type="EMBL" id="LXQA010003089">
    <property type="protein sequence ID" value="MCH82011.1"/>
    <property type="molecule type" value="Genomic_DNA"/>
</dbReference>
<accession>A0A392M3X2</accession>
<name>A0A392M3X2_9FABA</name>
<dbReference type="PANTHER" id="PTHR20661">
    <property type="entry name" value="PHOSPHATIDYLINOSITOL-GLYCAN BIOSYNTHESIS CLASS W PROTEIN"/>
    <property type="match status" value="1"/>
</dbReference>
<proteinExistence type="predicted"/>
<evidence type="ECO:0000256" key="3">
    <source>
        <dbReference type="ARBA" id="ARBA00022989"/>
    </source>
</evidence>
<evidence type="ECO:0000256" key="2">
    <source>
        <dbReference type="ARBA" id="ARBA00022692"/>
    </source>
</evidence>
<keyword evidence="2" id="KW-0812">Transmembrane</keyword>